<dbReference type="EMBL" id="BKCJ011786413">
    <property type="protein sequence ID" value="GFD52790.1"/>
    <property type="molecule type" value="Genomic_DNA"/>
</dbReference>
<dbReference type="AlphaFoldDB" id="A0A699X2Q3"/>
<feature type="non-terminal residue" evidence="2">
    <location>
        <position position="1"/>
    </location>
</feature>
<accession>A0A699X2Q3</accession>
<feature type="region of interest" description="Disordered" evidence="1">
    <location>
        <begin position="1"/>
        <end position="62"/>
    </location>
</feature>
<feature type="compositionally biased region" description="Basic residues" evidence="1">
    <location>
        <begin position="19"/>
        <end position="33"/>
    </location>
</feature>
<evidence type="ECO:0000256" key="1">
    <source>
        <dbReference type="SAM" id="MobiDB-lite"/>
    </source>
</evidence>
<name>A0A699X2Q3_TANCI</name>
<proteinExistence type="predicted"/>
<organism evidence="2">
    <name type="scientific">Tanacetum cinerariifolium</name>
    <name type="common">Dalmatian daisy</name>
    <name type="synonym">Chrysanthemum cinerariifolium</name>
    <dbReference type="NCBI Taxonomy" id="118510"/>
    <lineage>
        <taxon>Eukaryota</taxon>
        <taxon>Viridiplantae</taxon>
        <taxon>Streptophyta</taxon>
        <taxon>Embryophyta</taxon>
        <taxon>Tracheophyta</taxon>
        <taxon>Spermatophyta</taxon>
        <taxon>Magnoliopsida</taxon>
        <taxon>eudicotyledons</taxon>
        <taxon>Gunneridae</taxon>
        <taxon>Pentapetalae</taxon>
        <taxon>asterids</taxon>
        <taxon>campanulids</taxon>
        <taxon>Asterales</taxon>
        <taxon>Asteraceae</taxon>
        <taxon>Asteroideae</taxon>
        <taxon>Anthemideae</taxon>
        <taxon>Anthemidinae</taxon>
        <taxon>Tanacetum</taxon>
    </lineage>
</organism>
<protein>
    <submittedName>
        <fullName evidence="2">Uncharacterized protein</fullName>
    </submittedName>
</protein>
<reference evidence="2" key="1">
    <citation type="journal article" date="2019" name="Sci. Rep.">
        <title>Draft genome of Tanacetum cinerariifolium, the natural source of mosquito coil.</title>
        <authorList>
            <person name="Yamashiro T."/>
            <person name="Shiraishi A."/>
            <person name="Satake H."/>
            <person name="Nakayama K."/>
        </authorList>
    </citation>
    <scope>NUCLEOTIDE SEQUENCE</scope>
</reference>
<evidence type="ECO:0000313" key="2">
    <source>
        <dbReference type="EMBL" id="GFD52790.1"/>
    </source>
</evidence>
<comment type="caution">
    <text evidence="2">The sequence shown here is derived from an EMBL/GenBank/DDBJ whole genome shotgun (WGS) entry which is preliminary data.</text>
</comment>
<gene>
    <name evidence="2" type="ORF">Tci_924759</name>
</gene>
<sequence length="62" mass="6246">DQSPRQAAGHGRCSGSLAARRRTARTAIGRRRSQPGGSSGCAGAARSADRQAQGTAAIRPSA</sequence>